<reference evidence="3 4" key="1">
    <citation type="submission" date="2016-11" db="EMBL/GenBank/DDBJ databases">
        <authorList>
            <person name="Varghese N."/>
            <person name="Submissions S."/>
        </authorList>
    </citation>
    <scope>NUCLEOTIDE SEQUENCE [LARGE SCALE GENOMIC DNA]</scope>
    <source>
        <strain evidence="3 4">DSM 28249</strain>
    </source>
</reference>
<evidence type="ECO:0000256" key="1">
    <source>
        <dbReference type="SAM" id="MobiDB-lite"/>
    </source>
</evidence>
<feature type="region of interest" description="Disordered" evidence="1">
    <location>
        <begin position="1"/>
        <end position="51"/>
    </location>
</feature>
<feature type="compositionally biased region" description="Polar residues" evidence="1">
    <location>
        <begin position="14"/>
        <end position="28"/>
    </location>
</feature>
<keyword evidence="2" id="KW-1133">Transmembrane helix</keyword>
<proteinExistence type="predicted"/>
<name>A0A1M7HTH7_9RHOB</name>
<accession>A0A1M7HTH7</accession>
<evidence type="ECO:0000256" key="2">
    <source>
        <dbReference type="SAM" id="Phobius"/>
    </source>
</evidence>
<gene>
    <name evidence="3" type="ORF">SAMN05443432_106135</name>
</gene>
<sequence length="106" mass="11945">MIDTEDHPRPTPHSPGTTRNEGLTTFGSDRQDKAEQLRRKALKQPGNFPNSPRLVRWWDTRSLNWLPGLEVIILLIAILMMSIALPLQAGLIQLGTDEPHSETPIE</sequence>
<protein>
    <submittedName>
        <fullName evidence="3">Uncharacterized protein</fullName>
    </submittedName>
</protein>
<dbReference type="RefSeq" id="WP_149779955.1">
    <property type="nucleotide sequence ID" value="NZ_FRCB01000006.1"/>
</dbReference>
<evidence type="ECO:0000313" key="3">
    <source>
        <dbReference type="EMBL" id="SHM31836.1"/>
    </source>
</evidence>
<feature type="compositionally biased region" description="Basic and acidic residues" evidence="1">
    <location>
        <begin position="29"/>
        <end position="38"/>
    </location>
</feature>
<dbReference type="AlphaFoldDB" id="A0A1M7HTH7"/>
<organism evidence="3 4">
    <name type="scientific">Roseovarius litoreus</name>
    <dbReference type="NCBI Taxonomy" id="1155722"/>
    <lineage>
        <taxon>Bacteria</taxon>
        <taxon>Pseudomonadati</taxon>
        <taxon>Pseudomonadota</taxon>
        <taxon>Alphaproteobacteria</taxon>
        <taxon>Rhodobacterales</taxon>
        <taxon>Roseobacteraceae</taxon>
        <taxon>Roseovarius</taxon>
    </lineage>
</organism>
<dbReference type="EMBL" id="FRCB01000006">
    <property type="protein sequence ID" value="SHM31836.1"/>
    <property type="molecule type" value="Genomic_DNA"/>
</dbReference>
<keyword evidence="4" id="KW-1185">Reference proteome</keyword>
<dbReference type="Proteomes" id="UP000322545">
    <property type="component" value="Unassembled WGS sequence"/>
</dbReference>
<evidence type="ECO:0000313" key="4">
    <source>
        <dbReference type="Proteomes" id="UP000322545"/>
    </source>
</evidence>
<keyword evidence="2" id="KW-0472">Membrane</keyword>
<feature type="transmembrane region" description="Helical" evidence="2">
    <location>
        <begin position="65"/>
        <end position="85"/>
    </location>
</feature>
<keyword evidence="2" id="KW-0812">Transmembrane</keyword>